<dbReference type="GO" id="GO:0003677">
    <property type="term" value="F:DNA binding"/>
    <property type="evidence" value="ECO:0007669"/>
    <property type="project" value="InterPro"/>
</dbReference>
<protein>
    <recommendedName>
        <fullName evidence="5">Zn(2)-C6 fungal-type domain-containing protein</fullName>
    </recommendedName>
</protein>
<gene>
    <name evidence="6" type="ORF">M431DRAFT_154572</name>
</gene>
<dbReference type="AlphaFoldDB" id="A0A2T3ZW40"/>
<dbReference type="GeneID" id="36621470"/>
<feature type="region of interest" description="Disordered" evidence="4">
    <location>
        <begin position="646"/>
        <end position="683"/>
    </location>
</feature>
<dbReference type="STRING" id="983964.A0A2T3ZW40"/>
<dbReference type="Gene3D" id="4.10.240.10">
    <property type="entry name" value="Zn(2)-C6 fungal-type DNA-binding domain"/>
    <property type="match status" value="1"/>
</dbReference>
<dbReference type="InterPro" id="IPR050613">
    <property type="entry name" value="Sec_Metabolite_Reg"/>
</dbReference>
<proteinExistence type="predicted"/>
<dbReference type="SMART" id="SM00906">
    <property type="entry name" value="Fungal_trans"/>
    <property type="match status" value="1"/>
</dbReference>
<dbReference type="Proteomes" id="UP000241690">
    <property type="component" value="Unassembled WGS sequence"/>
</dbReference>
<dbReference type="CDD" id="cd12148">
    <property type="entry name" value="fungal_TF_MHR"/>
    <property type="match status" value="1"/>
</dbReference>
<dbReference type="PANTHER" id="PTHR31001:SF49">
    <property type="entry name" value="ZN(II)2CYS6 TRANSCRIPTION FACTOR (EUROFUNG)"/>
    <property type="match status" value="1"/>
</dbReference>
<dbReference type="PROSITE" id="PS00463">
    <property type="entry name" value="ZN2_CY6_FUNGAL_1"/>
    <property type="match status" value="1"/>
</dbReference>
<dbReference type="InterPro" id="IPR036864">
    <property type="entry name" value="Zn2-C6_fun-type_DNA-bd_sf"/>
</dbReference>
<feature type="domain" description="Zn(2)-C6 fungal-type" evidence="5">
    <location>
        <begin position="9"/>
        <end position="38"/>
    </location>
</feature>
<evidence type="ECO:0000256" key="2">
    <source>
        <dbReference type="ARBA" id="ARBA00022723"/>
    </source>
</evidence>
<dbReference type="GO" id="GO:0005634">
    <property type="term" value="C:nucleus"/>
    <property type="evidence" value="ECO:0007669"/>
    <property type="project" value="UniProtKB-SubCell"/>
</dbReference>
<keyword evidence="3" id="KW-0539">Nucleus</keyword>
<evidence type="ECO:0000259" key="5">
    <source>
        <dbReference type="PROSITE" id="PS50048"/>
    </source>
</evidence>
<dbReference type="PANTHER" id="PTHR31001">
    <property type="entry name" value="UNCHARACTERIZED TRANSCRIPTIONAL REGULATORY PROTEIN"/>
    <property type="match status" value="1"/>
</dbReference>
<dbReference type="SMART" id="SM00066">
    <property type="entry name" value="GAL4"/>
    <property type="match status" value="1"/>
</dbReference>
<dbReference type="GO" id="GO:0006351">
    <property type="term" value="P:DNA-templated transcription"/>
    <property type="evidence" value="ECO:0007669"/>
    <property type="project" value="InterPro"/>
</dbReference>
<sequence length="725" mass="82955">MQSARGFVSCSSCRQRKLRCDRDEPCSNCTARNVECIYASLPRGRGSLSHRGNHNQRPEVRLRKLEQLLGTIVSQMPEKQASGVAISSYNAGEANNLHGDKTSSHAANERTVGDFSQNDNHTVRPGRMMSSDDQTIYVSSVHWAAICNEIACLRENFDEQEAQNHMETMVHSQRSSEPLLLDGVREISSLEDILSAIPPRDFVNRLISRYFNSKDPSVAAFHPPSFQLEYKRFWDNPRAASLPWISLLFGVMALSVFLHMRSGDKLPEAFGNPGDMRDDFHRRATECLLLSKYSTEPGAYTIEALLFNIHNEFVRCKDAHLGVWILAGIATRLAMRMGYHRDPSHYSQLSVFQGEMRRRCWASILQMDALFSCQLGLPAMIQESQYDTQLPSNLLDEDFGPDSVKLPKSRPETDLTPVLYTITKTRFLLLFRVIFNQVALQYVAEYDEIIALSQRLENAYTLISPHFRMASLEDYITVPPYSLIQRYNLELLFQKTRCILHRHHMAKSYQEPKYNFSRYSCVEAAMAILTHHANIHKEVQVGGLLHREKWFISSLEQHDFLLASMIVCLELTSQTQSSPEHDHEITGLVKFDRQELIKALETSKLSWHRLKSDSFEAQKAFDMLSVMLDRVSMGTQVERERRLMERGAEHDNGNHTVSRHMDDDPMLEPSTSEGVERQLGTLKTSQTTDTPFLNEMDSFLNGQDMIDWNAWELFLKNSRGESRGA</sequence>
<reference evidence="6 7" key="1">
    <citation type="submission" date="2016-07" db="EMBL/GenBank/DDBJ databases">
        <title>Multiple horizontal gene transfer events from other fungi enriched the ability of initially mycotrophic Trichoderma (Ascomycota) to feed on dead plant biomass.</title>
        <authorList>
            <consortium name="DOE Joint Genome Institute"/>
            <person name="Aerts A."/>
            <person name="Atanasova L."/>
            <person name="Chenthamara K."/>
            <person name="Zhang J."/>
            <person name="Grujic M."/>
            <person name="Henrissat B."/>
            <person name="Kuo A."/>
            <person name="Salamov A."/>
            <person name="Lipzen A."/>
            <person name="Labutti K."/>
            <person name="Barry K."/>
            <person name="Miao Y."/>
            <person name="Rahimi M.J."/>
            <person name="Shen Q."/>
            <person name="Grigoriev I.V."/>
            <person name="Kubicek C.P."/>
            <person name="Druzhinina I.S."/>
        </authorList>
    </citation>
    <scope>NUCLEOTIDE SEQUENCE [LARGE SCALE GENOMIC DNA]</scope>
    <source>
        <strain evidence="6 7">CBS 226.95</strain>
    </source>
</reference>
<accession>A0A2T3ZW40</accession>
<dbReference type="Pfam" id="PF00172">
    <property type="entry name" value="Zn_clus"/>
    <property type="match status" value="1"/>
</dbReference>
<dbReference type="InterPro" id="IPR001138">
    <property type="entry name" value="Zn2Cys6_DnaBD"/>
</dbReference>
<feature type="compositionally biased region" description="Basic and acidic residues" evidence="4">
    <location>
        <begin position="646"/>
        <end position="663"/>
    </location>
</feature>
<name>A0A2T3ZW40_TRIHA</name>
<dbReference type="InterPro" id="IPR007219">
    <property type="entry name" value="XnlR_reg_dom"/>
</dbReference>
<evidence type="ECO:0000256" key="3">
    <source>
        <dbReference type="ARBA" id="ARBA00023242"/>
    </source>
</evidence>
<evidence type="ECO:0000256" key="4">
    <source>
        <dbReference type="SAM" id="MobiDB-lite"/>
    </source>
</evidence>
<dbReference type="GO" id="GO:0000981">
    <property type="term" value="F:DNA-binding transcription factor activity, RNA polymerase II-specific"/>
    <property type="evidence" value="ECO:0007669"/>
    <property type="project" value="InterPro"/>
</dbReference>
<evidence type="ECO:0000256" key="1">
    <source>
        <dbReference type="ARBA" id="ARBA00004123"/>
    </source>
</evidence>
<dbReference type="SUPFAM" id="SSF57701">
    <property type="entry name" value="Zn2/Cys6 DNA-binding domain"/>
    <property type="match status" value="1"/>
</dbReference>
<dbReference type="RefSeq" id="XP_024768704.1">
    <property type="nucleotide sequence ID" value="XM_024912911.1"/>
</dbReference>
<dbReference type="GO" id="GO:0008270">
    <property type="term" value="F:zinc ion binding"/>
    <property type="evidence" value="ECO:0007669"/>
    <property type="project" value="InterPro"/>
</dbReference>
<evidence type="ECO:0000313" key="7">
    <source>
        <dbReference type="Proteomes" id="UP000241690"/>
    </source>
</evidence>
<comment type="subcellular location">
    <subcellularLocation>
        <location evidence="1">Nucleus</location>
    </subcellularLocation>
</comment>
<keyword evidence="7" id="KW-1185">Reference proteome</keyword>
<dbReference type="PROSITE" id="PS50048">
    <property type="entry name" value="ZN2_CY6_FUNGAL_2"/>
    <property type="match status" value="1"/>
</dbReference>
<evidence type="ECO:0000313" key="6">
    <source>
        <dbReference type="EMBL" id="PTB49027.1"/>
    </source>
</evidence>
<dbReference type="CDD" id="cd00067">
    <property type="entry name" value="GAL4"/>
    <property type="match status" value="1"/>
</dbReference>
<dbReference type="EMBL" id="KZ679695">
    <property type="protein sequence ID" value="PTB49027.1"/>
    <property type="molecule type" value="Genomic_DNA"/>
</dbReference>
<dbReference type="Pfam" id="PF04082">
    <property type="entry name" value="Fungal_trans"/>
    <property type="match status" value="1"/>
</dbReference>
<organism evidence="6 7">
    <name type="scientific">Trichoderma harzianum CBS 226.95</name>
    <dbReference type="NCBI Taxonomy" id="983964"/>
    <lineage>
        <taxon>Eukaryota</taxon>
        <taxon>Fungi</taxon>
        <taxon>Dikarya</taxon>
        <taxon>Ascomycota</taxon>
        <taxon>Pezizomycotina</taxon>
        <taxon>Sordariomycetes</taxon>
        <taxon>Hypocreomycetidae</taxon>
        <taxon>Hypocreales</taxon>
        <taxon>Hypocreaceae</taxon>
        <taxon>Trichoderma</taxon>
    </lineage>
</organism>
<keyword evidence="2" id="KW-0479">Metal-binding</keyword>